<dbReference type="SUPFAM" id="SSF53474">
    <property type="entry name" value="alpha/beta-Hydrolases"/>
    <property type="match status" value="1"/>
</dbReference>
<dbReference type="VEuPathDB" id="FungiDB:Z517_09773"/>
<name>A0A0D2ESV9_9EURO</name>
<dbReference type="Proteomes" id="UP000053029">
    <property type="component" value="Unassembled WGS sequence"/>
</dbReference>
<keyword evidence="6" id="KW-1185">Reference proteome</keyword>
<dbReference type="PANTHER" id="PTHR43918">
    <property type="entry name" value="ACETYLCHOLINESTERASE"/>
    <property type="match status" value="1"/>
</dbReference>
<keyword evidence="3" id="KW-0732">Signal</keyword>
<evidence type="ECO:0000256" key="3">
    <source>
        <dbReference type="SAM" id="SignalP"/>
    </source>
</evidence>
<dbReference type="RefSeq" id="XP_013281135.1">
    <property type="nucleotide sequence ID" value="XM_013425681.1"/>
</dbReference>
<evidence type="ECO:0000256" key="2">
    <source>
        <dbReference type="ARBA" id="ARBA00022801"/>
    </source>
</evidence>
<organism evidence="5 6">
    <name type="scientific">Fonsecaea pedrosoi CBS 271.37</name>
    <dbReference type="NCBI Taxonomy" id="1442368"/>
    <lineage>
        <taxon>Eukaryota</taxon>
        <taxon>Fungi</taxon>
        <taxon>Dikarya</taxon>
        <taxon>Ascomycota</taxon>
        <taxon>Pezizomycotina</taxon>
        <taxon>Eurotiomycetes</taxon>
        <taxon>Chaetothyriomycetidae</taxon>
        <taxon>Chaetothyriales</taxon>
        <taxon>Herpotrichiellaceae</taxon>
        <taxon>Fonsecaea</taxon>
    </lineage>
</organism>
<protein>
    <recommendedName>
        <fullName evidence="4">Carboxylesterase type B domain-containing protein</fullName>
    </recommendedName>
</protein>
<dbReference type="OrthoDB" id="408631at2759"/>
<dbReference type="STRING" id="1442368.A0A0D2ESV9"/>
<dbReference type="AlphaFoldDB" id="A0A0D2ESV9"/>
<keyword evidence="2" id="KW-0378">Hydrolase</keyword>
<dbReference type="Gene3D" id="3.40.50.1820">
    <property type="entry name" value="alpha/beta hydrolase"/>
    <property type="match status" value="1"/>
</dbReference>
<dbReference type="EMBL" id="KN846974">
    <property type="protein sequence ID" value="KIW77327.1"/>
    <property type="molecule type" value="Genomic_DNA"/>
</dbReference>
<evidence type="ECO:0000313" key="5">
    <source>
        <dbReference type="EMBL" id="KIW77327.1"/>
    </source>
</evidence>
<reference evidence="5 6" key="1">
    <citation type="submission" date="2015-01" db="EMBL/GenBank/DDBJ databases">
        <title>The Genome Sequence of Fonsecaea pedrosoi CBS 271.37.</title>
        <authorList>
            <consortium name="The Broad Institute Genomics Platform"/>
            <person name="Cuomo C."/>
            <person name="de Hoog S."/>
            <person name="Gorbushina A."/>
            <person name="Stielow B."/>
            <person name="Teixiera M."/>
            <person name="Abouelleil A."/>
            <person name="Chapman S.B."/>
            <person name="Priest M."/>
            <person name="Young S.K."/>
            <person name="Wortman J."/>
            <person name="Nusbaum C."/>
            <person name="Birren B."/>
        </authorList>
    </citation>
    <scope>NUCLEOTIDE SEQUENCE [LARGE SCALE GENOMIC DNA]</scope>
    <source>
        <strain evidence="5 6">CBS 271.37</strain>
    </source>
</reference>
<feature type="domain" description="Carboxylesterase type B" evidence="4">
    <location>
        <begin position="39"/>
        <end position="526"/>
    </location>
</feature>
<feature type="chain" id="PRO_5002241419" description="Carboxylesterase type B domain-containing protein" evidence="3">
    <location>
        <begin position="18"/>
        <end position="583"/>
    </location>
</feature>
<dbReference type="Pfam" id="PF00135">
    <property type="entry name" value="COesterase"/>
    <property type="match status" value="1"/>
</dbReference>
<comment type="similarity">
    <text evidence="1">Belongs to the type-B carboxylesterase/lipase family.</text>
</comment>
<gene>
    <name evidence="5" type="ORF">Z517_09773</name>
</gene>
<dbReference type="GO" id="GO:0052689">
    <property type="term" value="F:carboxylic ester hydrolase activity"/>
    <property type="evidence" value="ECO:0007669"/>
    <property type="project" value="TreeGrafter"/>
</dbReference>
<dbReference type="InterPro" id="IPR050654">
    <property type="entry name" value="AChE-related_enzymes"/>
</dbReference>
<dbReference type="InterPro" id="IPR002018">
    <property type="entry name" value="CarbesteraseB"/>
</dbReference>
<dbReference type="InterPro" id="IPR029058">
    <property type="entry name" value="AB_hydrolase_fold"/>
</dbReference>
<proteinExistence type="inferred from homology"/>
<evidence type="ECO:0000313" key="6">
    <source>
        <dbReference type="Proteomes" id="UP000053029"/>
    </source>
</evidence>
<evidence type="ECO:0000259" key="4">
    <source>
        <dbReference type="Pfam" id="PF00135"/>
    </source>
</evidence>
<evidence type="ECO:0000256" key="1">
    <source>
        <dbReference type="ARBA" id="ARBA00005964"/>
    </source>
</evidence>
<accession>A0A0D2ESV9</accession>
<sequence>MLLPMLLFVFYVSTIAAQSTVTVRDKAHNLTYVGFTFAGTEQFQGINFGQDTSGANRFKPPKAFTYPTGTTIQATAAGAACPQNTILSFLGAISENPGVFNVSEDCLNLEVVRPAGTKQDANLPVMVWISGQGDEEGSYNYSLYNPTALVTGAATKGTPVIYASMNYRVNIFGFANNPALRTEGSLNAGLLDQRLALQWIQSNIATFGGNPKNVTIFGESDGGVSVGLHMTSFGGNGTAPFRRAIMQSGAAASDPGVTGNATSTNTAAVAQLAGCTGTNSSLVLDCLREISMVQLLNAVLLFENSTTAAEANGASQDLFFPTVDGSYIPAAPSNLIRTGRFHKNISIIAGWNENDGSIFVPPTLNGSSAAQAFLNSSYPHLNSTMLSTLISMYPISDFIAVAQATQISPYFLQASQIYRDINFACPSIDISHHVTRFGSTSYLYVLNTTSLSSVLQLFNASFEGVIHFSDVPFVFNQPNVGFGTTAAANVTATRMSGSWAHFAATGNPSGDSAITLSGWTQAFNRTQAAVTSQNVTGASIRVIGGPRAGQAQLSSNGEAAVEPRLLERCAFINSAAFYQQLQM</sequence>
<dbReference type="HOGENOM" id="CLU_006586_10_4_1"/>
<dbReference type="PANTHER" id="PTHR43918:SF4">
    <property type="entry name" value="CARBOXYLIC ESTER HYDROLASE"/>
    <property type="match status" value="1"/>
</dbReference>
<dbReference type="ESTHER" id="9euro-a0a0d2esv9">
    <property type="family name" value="Fungal_carboxylesterase_lipase"/>
</dbReference>
<dbReference type="GeneID" id="25309263"/>
<feature type="signal peptide" evidence="3">
    <location>
        <begin position="1"/>
        <end position="17"/>
    </location>
</feature>